<dbReference type="EC" id="2.7.11.1" evidence="1"/>
<evidence type="ECO:0000256" key="5">
    <source>
        <dbReference type="ARBA" id="ARBA00022777"/>
    </source>
</evidence>
<dbReference type="InterPro" id="IPR008271">
    <property type="entry name" value="Ser/Thr_kinase_AS"/>
</dbReference>
<dbReference type="PROSITE" id="PS00108">
    <property type="entry name" value="PROTEIN_KINASE_ST"/>
    <property type="match status" value="1"/>
</dbReference>
<feature type="domain" description="Protein kinase" evidence="8">
    <location>
        <begin position="7"/>
        <end position="271"/>
    </location>
</feature>
<keyword evidence="6" id="KW-0067">ATP-binding</keyword>
<dbReference type="PROSITE" id="PS50011">
    <property type="entry name" value="PROTEIN_KINASE_DOM"/>
    <property type="match status" value="1"/>
</dbReference>
<dbReference type="SUPFAM" id="SSF56112">
    <property type="entry name" value="Protein kinase-like (PK-like)"/>
    <property type="match status" value="1"/>
</dbReference>
<dbReference type="SMART" id="SM00220">
    <property type="entry name" value="S_TKc"/>
    <property type="match status" value="1"/>
</dbReference>
<feature type="region of interest" description="Disordered" evidence="7">
    <location>
        <begin position="345"/>
        <end position="483"/>
    </location>
</feature>
<evidence type="ECO:0000313" key="9">
    <source>
        <dbReference type="EMBL" id="MEE4540483.1"/>
    </source>
</evidence>
<keyword evidence="4" id="KW-0547">Nucleotide-binding</keyword>
<dbReference type="PANTHER" id="PTHR43289">
    <property type="entry name" value="MITOGEN-ACTIVATED PROTEIN KINASE KINASE KINASE 20-RELATED"/>
    <property type="match status" value="1"/>
</dbReference>
<dbReference type="EMBL" id="JAZEWV010000001">
    <property type="protein sequence ID" value="MEE4540483.1"/>
    <property type="molecule type" value="Genomic_DNA"/>
</dbReference>
<evidence type="ECO:0000256" key="3">
    <source>
        <dbReference type="ARBA" id="ARBA00022679"/>
    </source>
</evidence>
<dbReference type="CDD" id="cd14014">
    <property type="entry name" value="STKc_PknB_like"/>
    <property type="match status" value="1"/>
</dbReference>
<evidence type="ECO:0000313" key="10">
    <source>
        <dbReference type="Proteomes" id="UP001344658"/>
    </source>
</evidence>
<organism evidence="9 10">
    <name type="scientific">Actinacidiphila polyblastidii</name>
    <dbReference type="NCBI Taxonomy" id="3110430"/>
    <lineage>
        <taxon>Bacteria</taxon>
        <taxon>Bacillati</taxon>
        <taxon>Actinomycetota</taxon>
        <taxon>Actinomycetes</taxon>
        <taxon>Kitasatosporales</taxon>
        <taxon>Streptomycetaceae</taxon>
        <taxon>Actinacidiphila</taxon>
    </lineage>
</organism>
<dbReference type="Pfam" id="PF00069">
    <property type="entry name" value="Pkinase"/>
    <property type="match status" value="1"/>
</dbReference>
<keyword evidence="10" id="KW-1185">Reference proteome</keyword>
<evidence type="ECO:0000256" key="7">
    <source>
        <dbReference type="SAM" id="MobiDB-lite"/>
    </source>
</evidence>
<dbReference type="Proteomes" id="UP001344658">
    <property type="component" value="Unassembled WGS sequence"/>
</dbReference>
<feature type="compositionally biased region" description="Low complexity" evidence="7">
    <location>
        <begin position="440"/>
        <end position="451"/>
    </location>
</feature>
<comment type="caution">
    <text evidence="9">The sequence shown here is derived from an EMBL/GenBank/DDBJ whole genome shotgun (WGS) entry which is preliminary data.</text>
</comment>
<reference evidence="9 10" key="1">
    <citation type="submission" date="2023-12" db="EMBL/GenBank/DDBJ databases">
        <title>Streptomyces sp. V4-01.</title>
        <authorList>
            <person name="Somphong A."/>
            <person name="Phongsopitanun W."/>
        </authorList>
    </citation>
    <scope>NUCLEOTIDE SEQUENCE [LARGE SCALE GENOMIC DNA]</scope>
    <source>
        <strain evidence="9 10">V4-01</strain>
    </source>
</reference>
<dbReference type="RefSeq" id="WP_330792233.1">
    <property type="nucleotide sequence ID" value="NZ_JAZEWV010000001.1"/>
</dbReference>
<evidence type="ECO:0000256" key="2">
    <source>
        <dbReference type="ARBA" id="ARBA00022527"/>
    </source>
</evidence>
<dbReference type="Gene3D" id="1.10.510.10">
    <property type="entry name" value="Transferase(Phosphotransferase) domain 1"/>
    <property type="match status" value="1"/>
</dbReference>
<keyword evidence="2" id="KW-0723">Serine/threonine-protein kinase</keyword>
<gene>
    <name evidence="9" type="ORF">V2S66_00685</name>
</gene>
<accession>A0ABU7P3V5</accession>
<evidence type="ECO:0000256" key="1">
    <source>
        <dbReference type="ARBA" id="ARBA00012513"/>
    </source>
</evidence>
<dbReference type="Gene3D" id="3.30.200.20">
    <property type="entry name" value="Phosphorylase Kinase, domain 1"/>
    <property type="match status" value="1"/>
</dbReference>
<feature type="compositionally biased region" description="Low complexity" evidence="7">
    <location>
        <begin position="402"/>
        <end position="433"/>
    </location>
</feature>
<dbReference type="PANTHER" id="PTHR43289:SF6">
    <property type="entry name" value="SERINE_THREONINE-PROTEIN KINASE NEKL-3"/>
    <property type="match status" value="1"/>
</dbReference>
<keyword evidence="3" id="KW-0808">Transferase</keyword>
<dbReference type="InterPro" id="IPR011009">
    <property type="entry name" value="Kinase-like_dom_sf"/>
</dbReference>
<dbReference type="GO" id="GO:0016301">
    <property type="term" value="F:kinase activity"/>
    <property type="evidence" value="ECO:0007669"/>
    <property type="project" value="UniProtKB-KW"/>
</dbReference>
<feature type="region of interest" description="Disordered" evidence="7">
    <location>
        <begin position="298"/>
        <end position="317"/>
    </location>
</feature>
<evidence type="ECO:0000259" key="8">
    <source>
        <dbReference type="PROSITE" id="PS50011"/>
    </source>
</evidence>
<dbReference type="InterPro" id="IPR000719">
    <property type="entry name" value="Prot_kinase_dom"/>
</dbReference>
<sequence>MLLAERFRLEEPAGRGGMGEVWRACDERLGRTVAVKLLADCATDDPVAVARFEREARIAARLHHPHVVGVYDFGVDGGRCFLVMEYVDGGTLADELRRSGPLRLDRFAVLAGQTADGLAAAHGQGIVHRDVKPSNVLVDGDGLVKIADFGIARLHSTQTATDTTVAGQVRGTSMYVAPETVLGRPTTSAGDVYSLGCSLYEMLTGRPPFQAETPLAVLWQHVERPFTPLARLRPEAPADLRAYVEAMLAKDPAQRPAAADVAACFDGGAWQGAPLPASAADFGVPLGVSPFAADVTAPTLAAPAPPSPALRRRHRAGRSRRALIGAAVTASVLTAAGVVLATSSADGGPAAPGHAVTSPSAPGHRGTAAPRGQAQQADTSKGGAAAPASRKVAPPAATPSRPGASPSADAPAATGGPAAGPTDPAGATTTAPTAAPPSAPAGTTPPAAGNSAPPPPPPTTEQVPSDAPTGTDSAPPADETPAA</sequence>
<proteinExistence type="predicted"/>
<name>A0ABU7P3V5_9ACTN</name>
<protein>
    <recommendedName>
        <fullName evidence="1">non-specific serine/threonine protein kinase</fullName>
        <ecNumber evidence="1">2.7.11.1</ecNumber>
    </recommendedName>
</protein>
<evidence type="ECO:0000256" key="6">
    <source>
        <dbReference type="ARBA" id="ARBA00022840"/>
    </source>
</evidence>
<keyword evidence="5 9" id="KW-0418">Kinase</keyword>
<evidence type="ECO:0000256" key="4">
    <source>
        <dbReference type="ARBA" id="ARBA00022741"/>
    </source>
</evidence>